<dbReference type="GO" id="GO:0006629">
    <property type="term" value="P:lipid metabolic process"/>
    <property type="evidence" value="ECO:0007669"/>
    <property type="project" value="InterPro"/>
</dbReference>
<organism evidence="1 2">
    <name type="scientific">Kutzneria buriramensis</name>
    <dbReference type="NCBI Taxonomy" id="1045776"/>
    <lineage>
        <taxon>Bacteria</taxon>
        <taxon>Bacillati</taxon>
        <taxon>Actinomycetota</taxon>
        <taxon>Actinomycetes</taxon>
        <taxon>Pseudonocardiales</taxon>
        <taxon>Pseudonocardiaceae</taxon>
        <taxon>Kutzneria</taxon>
    </lineage>
</organism>
<reference evidence="1 2" key="1">
    <citation type="submission" date="2018-08" db="EMBL/GenBank/DDBJ databases">
        <title>Genomic Encyclopedia of Archaeal and Bacterial Type Strains, Phase II (KMG-II): from individual species to whole genera.</title>
        <authorList>
            <person name="Goeker M."/>
        </authorList>
    </citation>
    <scope>NUCLEOTIDE SEQUENCE [LARGE SCALE GENOMIC DNA]</scope>
    <source>
        <strain evidence="1 2">DSM 45791</strain>
    </source>
</reference>
<gene>
    <name evidence="1" type="ORF">BCF44_117144</name>
</gene>
<protein>
    <submittedName>
        <fullName evidence="1">Uncharacterized protein</fullName>
    </submittedName>
</protein>
<dbReference type="EMBL" id="QUNO01000017">
    <property type="protein sequence ID" value="REH35756.1"/>
    <property type="molecule type" value="Genomic_DNA"/>
</dbReference>
<evidence type="ECO:0000313" key="1">
    <source>
        <dbReference type="EMBL" id="REH35756.1"/>
    </source>
</evidence>
<keyword evidence="2" id="KW-1185">Reference proteome</keyword>
<name>A0A3E0H1P9_9PSEU</name>
<dbReference type="AlphaFoldDB" id="A0A3E0H1P9"/>
<accession>A0A3E0H1P9</accession>
<dbReference type="GO" id="GO:0008081">
    <property type="term" value="F:phosphoric diester hydrolase activity"/>
    <property type="evidence" value="ECO:0007669"/>
    <property type="project" value="InterPro"/>
</dbReference>
<dbReference type="RefSeq" id="WP_116179819.1">
    <property type="nucleotide sequence ID" value="NZ_CP144375.1"/>
</dbReference>
<comment type="caution">
    <text evidence="1">The sequence shown here is derived from an EMBL/GenBank/DDBJ whole genome shotgun (WGS) entry which is preliminary data.</text>
</comment>
<evidence type="ECO:0000313" key="2">
    <source>
        <dbReference type="Proteomes" id="UP000256269"/>
    </source>
</evidence>
<dbReference type="OrthoDB" id="195526at2"/>
<sequence>MNTSRPRLRIVSDQTSLGSRFRLVDLLGSYPTLDVAAKANNWPTRAAMAGKAIVEIIPGTIEEQNPTDRLWTDVEYARYLKGLTTSGNLAQAQIFPAVHNTASGDPAPAKADTTLRPWFVVFDGDASGYIDTSFYVTNHYYLITTDAENVKPAIDDVKPTVQQAQDRVALPAGKGASVVGTDWRQLTTVLPEVLPRG</sequence>
<dbReference type="Gene3D" id="3.20.20.190">
    <property type="entry name" value="Phosphatidylinositol (PI) phosphodiesterase"/>
    <property type="match status" value="1"/>
</dbReference>
<proteinExistence type="predicted"/>
<dbReference type="InterPro" id="IPR017946">
    <property type="entry name" value="PLC-like_Pdiesterase_TIM-brl"/>
</dbReference>
<dbReference type="Proteomes" id="UP000256269">
    <property type="component" value="Unassembled WGS sequence"/>
</dbReference>